<dbReference type="PANTHER" id="PTHR42748">
    <property type="entry name" value="NITROGEN METABOLITE REPRESSION PROTEIN NMRA FAMILY MEMBER"/>
    <property type="match status" value="1"/>
</dbReference>
<dbReference type="EMBL" id="JBIQWL010000004">
    <property type="protein sequence ID" value="MFH8251326.1"/>
    <property type="molecule type" value="Genomic_DNA"/>
</dbReference>
<evidence type="ECO:0000259" key="2">
    <source>
        <dbReference type="Pfam" id="PF13460"/>
    </source>
</evidence>
<evidence type="ECO:0000313" key="4">
    <source>
        <dbReference type="Proteomes" id="UP001610861"/>
    </source>
</evidence>
<keyword evidence="4" id="KW-1185">Reference proteome</keyword>
<protein>
    <submittedName>
        <fullName evidence="3">SDR family oxidoreductase</fullName>
    </submittedName>
</protein>
<reference evidence="3 4" key="1">
    <citation type="submission" date="2024-09" db="EMBL/GenBank/DDBJ databases">
        <authorList>
            <person name="Pan X."/>
        </authorList>
    </citation>
    <scope>NUCLEOTIDE SEQUENCE [LARGE SCALE GENOMIC DNA]</scope>
    <source>
        <strain evidence="3 4">B2969</strain>
    </source>
</reference>
<dbReference type="Pfam" id="PF13460">
    <property type="entry name" value="NAD_binding_10"/>
    <property type="match status" value="1"/>
</dbReference>
<name>A0ABW7Q9I4_9MICO</name>
<evidence type="ECO:0000313" key="3">
    <source>
        <dbReference type="EMBL" id="MFH8251326.1"/>
    </source>
</evidence>
<keyword evidence="1" id="KW-0521">NADP</keyword>
<feature type="domain" description="NAD(P)-binding" evidence="2">
    <location>
        <begin position="7"/>
        <end position="175"/>
    </location>
</feature>
<dbReference type="RefSeq" id="WP_397556776.1">
    <property type="nucleotide sequence ID" value="NZ_JBIQWL010000004.1"/>
</dbReference>
<dbReference type="SUPFAM" id="SSF51735">
    <property type="entry name" value="NAD(P)-binding Rossmann-fold domains"/>
    <property type="match status" value="1"/>
</dbReference>
<dbReference type="InterPro" id="IPR016040">
    <property type="entry name" value="NAD(P)-bd_dom"/>
</dbReference>
<dbReference type="PANTHER" id="PTHR42748:SF3">
    <property type="entry name" value="BLL4366 PROTEIN"/>
    <property type="match status" value="1"/>
</dbReference>
<dbReference type="Proteomes" id="UP001610861">
    <property type="component" value="Unassembled WGS sequence"/>
</dbReference>
<evidence type="ECO:0000256" key="1">
    <source>
        <dbReference type="ARBA" id="ARBA00022857"/>
    </source>
</evidence>
<gene>
    <name evidence="3" type="ORF">ACH3VR_13220</name>
</gene>
<comment type="caution">
    <text evidence="3">The sequence shown here is derived from an EMBL/GenBank/DDBJ whole genome shotgun (WGS) entry which is preliminary data.</text>
</comment>
<dbReference type="InterPro" id="IPR036291">
    <property type="entry name" value="NAD(P)-bd_dom_sf"/>
</dbReference>
<dbReference type="InterPro" id="IPR051164">
    <property type="entry name" value="NmrA-like_oxidored"/>
</dbReference>
<sequence>MKIVVLGGTGLIGRQVVALLEERGHEAVAASPSTGVDAATGAGLDEAFAGADAVVDVTNPRDFAQEASIAYFEASTRHQLAAEKRAGVGHHVALSIVGVDRDPAARGYLAGKVVQERLIEEGGVPFTIVRATQFFEFLADIAEAGTVDGVVRITPSPMQPVAAAAVARTVADAATAAPAGSVEIAGPERAPISDLVARVLVAAGDGREVVADAGAGYFGREVGELSLVPVGEAVIDPETLEEWLAATSTD</sequence>
<dbReference type="Gene3D" id="3.40.50.720">
    <property type="entry name" value="NAD(P)-binding Rossmann-like Domain"/>
    <property type="match status" value="1"/>
</dbReference>
<organism evidence="3 4">
    <name type="scientific">Microbacterium alkaliflavum</name>
    <dbReference type="NCBI Taxonomy" id="3248839"/>
    <lineage>
        <taxon>Bacteria</taxon>
        <taxon>Bacillati</taxon>
        <taxon>Actinomycetota</taxon>
        <taxon>Actinomycetes</taxon>
        <taxon>Micrococcales</taxon>
        <taxon>Microbacteriaceae</taxon>
        <taxon>Microbacterium</taxon>
    </lineage>
</organism>
<proteinExistence type="predicted"/>
<accession>A0ABW7Q9I4</accession>